<accession>A0A6J8EVP5</accession>
<proteinExistence type="predicted"/>
<organism evidence="1 2">
    <name type="scientific">Mytilus coruscus</name>
    <name type="common">Sea mussel</name>
    <dbReference type="NCBI Taxonomy" id="42192"/>
    <lineage>
        <taxon>Eukaryota</taxon>
        <taxon>Metazoa</taxon>
        <taxon>Spiralia</taxon>
        <taxon>Lophotrochozoa</taxon>
        <taxon>Mollusca</taxon>
        <taxon>Bivalvia</taxon>
        <taxon>Autobranchia</taxon>
        <taxon>Pteriomorphia</taxon>
        <taxon>Mytilida</taxon>
        <taxon>Mytiloidea</taxon>
        <taxon>Mytilidae</taxon>
        <taxon>Mytilinae</taxon>
        <taxon>Mytilus</taxon>
    </lineage>
</organism>
<reference evidence="1 2" key="1">
    <citation type="submission" date="2020-06" db="EMBL/GenBank/DDBJ databases">
        <authorList>
            <person name="Li R."/>
            <person name="Bekaert M."/>
        </authorList>
    </citation>
    <scope>NUCLEOTIDE SEQUENCE [LARGE SCALE GENOMIC DNA]</scope>
    <source>
        <strain evidence="2">wild</strain>
    </source>
</reference>
<sequence length="153" mass="17723">MKGHIRSELLAVKRKLRDEKPNKTNEAPKIDELKELIKSFSNGVGKMTEKLDQVNTRETRVLDNCRKFALSDANIWKSKNNVPIFMTIFARTVSNELHEGIRNLLEEIDLGIKEEKLDEFAFSLFLRNWKSHIFQARAKFEIEAYLDSIAISG</sequence>
<protein>
    <submittedName>
        <fullName evidence="1">Uncharacterized protein</fullName>
    </submittedName>
</protein>
<gene>
    <name evidence="1" type="ORF">MCOR_55240</name>
</gene>
<name>A0A6J8EVP5_MYTCO</name>
<dbReference type="EMBL" id="CACVKT020009754">
    <property type="protein sequence ID" value="CAC5423251.1"/>
    <property type="molecule type" value="Genomic_DNA"/>
</dbReference>
<dbReference type="AlphaFoldDB" id="A0A6J8EVP5"/>
<evidence type="ECO:0000313" key="2">
    <source>
        <dbReference type="Proteomes" id="UP000507470"/>
    </source>
</evidence>
<keyword evidence="2" id="KW-1185">Reference proteome</keyword>
<evidence type="ECO:0000313" key="1">
    <source>
        <dbReference type="EMBL" id="CAC5423251.1"/>
    </source>
</evidence>
<dbReference type="Proteomes" id="UP000507470">
    <property type="component" value="Unassembled WGS sequence"/>
</dbReference>